<evidence type="ECO:0000313" key="2">
    <source>
        <dbReference type="EMBL" id="KAK8223076.1"/>
    </source>
</evidence>
<evidence type="ECO:0000313" key="3">
    <source>
        <dbReference type="Proteomes" id="UP001492380"/>
    </source>
</evidence>
<gene>
    <name evidence="2" type="ORF">HDK90DRAFT_544553</name>
</gene>
<proteinExistence type="predicted"/>
<dbReference type="Proteomes" id="UP001492380">
    <property type="component" value="Unassembled WGS sequence"/>
</dbReference>
<reference evidence="2 3" key="1">
    <citation type="submission" date="2024-04" db="EMBL/GenBank/DDBJ databases">
        <title>Phyllosticta paracitricarpa is synonymous to the EU quarantine fungus P. citricarpa based on phylogenomic analyses.</title>
        <authorList>
            <consortium name="Lawrence Berkeley National Laboratory"/>
            <person name="Van Ingen-Buijs V.A."/>
            <person name="Van Westerhoven A.C."/>
            <person name="Haridas S."/>
            <person name="Skiadas P."/>
            <person name="Martin F."/>
            <person name="Groenewald J.Z."/>
            <person name="Crous P.W."/>
            <person name="Seidl M.F."/>
        </authorList>
    </citation>
    <scope>NUCLEOTIDE SEQUENCE [LARGE SCALE GENOMIC DNA]</scope>
    <source>
        <strain evidence="2 3">CBS 123374</strain>
    </source>
</reference>
<dbReference type="InterPro" id="IPR056125">
    <property type="entry name" value="DUF7708"/>
</dbReference>
<accession>A0ABR1YA29</accession>
<comment type="caution">
    <text evidence="2">The sequence shown here is derived from an EMBL/GenBank/DDBJ whole genome shotgun (WGS) entry which is preliminary data.</text>
</comment>
<sequence>MPEEQAVNFMKERFDGSVHAAFDTRPQIGVKFEDRVWKPDFRADTNFFETRQDTPSKVEGPSSQEIELFYTDCIIAQQKLDERMERYQSKSRNRCIEMTRQQTWTDVEDGLEILSKEVAHAESEYRENLGSLRSGFRRFSNNANSVKVFADLIPSSDSYLSVLCGGIKLVCVAASRIGHIRKVVTEFLLQVHSLLDDKGKLLNLYREDVELHRRNADLSTSILVALGEIVRWMHDKPWKKTMKGMLRPDSYEHDLVEKIEEIKSKAAAFKDQASICGQKKVVNIESNTLFLCRAAEKNQIGQGIIYDTINNVRSGQEYLRGGLEILNQHAKALNHALELFQSDPKQIQQEYPSRSRQLQNTKPMKLKYRVEDLLEFHDPAVLENDYMSMRKLQFTMKPSEQDRAVALLRDERLQGFVAEQNSGMLLIHGHGNTTSASPVSFVCAKLVESLVAASRNEASRILTIAFFCGRHRDWARDLDAHPPGMLLSLLLQLLDLLRAENIQIESRPLQRVLKRFQPDDVESVLEVIVGVCKQLPKDTMLFVVVDAVVFYEDRDRRHEMRRAVEGLLDLAFIEEGPLVKVLMSSPSKTQDALDIFRALEGQISQNLVLDMRKSYPSQGGFRSLNWTIPSSEMRSTSDDDDDSEEE</sequence>
<dbReference type="EMBL" id="JBBWRZ010000014">
    <property type="protein sequence ID" value="KAK8223076.1"/>
    <property type="molecule type" value="Genomic_DNA"/>
</dbReference>
<dbReference type="PANTHER" id="PTHR40619">
    <property type="entry name" value="FUNGAL STAND N-TERMINAL GOODBYE DOMAIN-CONTAINING PROTEIN"/>
    <property type="match status" value="1"/>
</dbReference>
<keyword evidence="3" id="KW-1185">Reference proteome</keyword>
<feature type="domain" description="DUF7708" evidence="1">
    <location>
        <begin position="146"/>
        <end position="278"/>
    </location>
</feature>
<dbReference type="Pfam" id="PF24809">
    <property type="entry name" value="DUF7708"/>
    <property type="match status" value="1"/>
</dbReference>
<protein>
    <recommendedName>
        <fullName evidence="1">DUF7708 domain-containing protein</fullName>
    </recommendedName>
</protein>
<name>A0ABR1YA29_9PEZI</name>
<organism evidence="2 3">
    <name type="scientific">Phyllosticta capitalensis</name>
    <dbReference type="NCBI Taxonomy" id="121624"/>
    <lineage>
        <taxon>Eukaryota</taxon>
        <taxon>Fungi</taxon>
        <taxon>Dikarya</taxon>
        <taxon>Ascomycota</taxon>
        <taxon>Pezizomycotina</taxon>
        <taxon>Dothideomycetes</taxon>
        <taxon>Dothideomycetes incertae sedis</taxon>
        <taxon>Botryosphaeriales</taxon>
        <taxon>Phyllostictaceae</taxon>
        <taxon>Phyllosticta</taxon>
    </lineage>
</organism>
<evidence type="ECO:0000259" key="1">
    <source>
        <dbReference type="Pfam" id="PF24809"/>
    </source>
</evidence>
<dbReference type="PANTHER" id="PTHR40619:SF3">
    <property type="entry name" value="FUNGAL STAND N-TERMINAL GOODBYE DOMAIN-CONTAINING PROTEIN"/>
    <property type="match status" value="1"/>
</dbReference>